<proteinExistence type="predicted"/>
<name>A0A4R2LE17_9GAMM</name>
<evidence type="ECO:0000256" key="1">
    <source>
        <dbReference type="SAM" id="MobiDB-lite"/>
    </source>
</evidence>
<protein>
    <submittedName>
        <fullName evidence="2">Uncharacterized protein</fullName>
    </submittedName>
</protein>
<dbReference type="Proteomes" id="UP000295765">
    <property type="component" value="Unassembled WGS sequence"/>
</dbReference>
<comment type="caution">
    <text evidence="2">The sequence shown here is derived from an EMBL/GenBank/DDBJ whole genome shotgun (WGS) entry which is preliminary data.</text>
</comment>
<dbReference type="EMBL" id="SLWY01000010">
    <property type="protein sequence ID" value="TCO81108.1"/>
    <property type="molecule type" value="Genomic_DNA"/>
</dbReference>
<sequence>MRQLMNFHVLGIKRYSVDGSEGASAYVMSPAEGDPNTVGAHVMKVPCPYALVDACRGMPMPGDFQAEVELRAGAQGKLALFVLSLNPANPKSQPNPQPGNQPPANPAPKP</sequence>
<dbReference type="RefSeq" id="WP_132542355.1">
    <property type="nucleotide sequence ID" value="NZ_SLWY01000010.1"/>
</dbReference>
<feature type="compositionally biased region" description="Pro residues" evidence="1">
    <location>
        <begin position="93"/>
        <end position="110"/>
    </location>
</feature>
<keyword evidence="3" id="KW-1185">Reference proteome</keyword>
<evidence type="ECO:0000313" key="2">
    <source>
        <dbReference type="EMBL" id="TCO81108.1"/>
    </source>
</evidence>
<feature type="region of interest" description="Disordered" evidence="1">
    <location>
        <begin position="85"/>
        <end position="110"/>
    </location>
</feature>
<reference evidence="2 3" key="1">
    <citation type="submission" date="2019-03" db="EMBL/GenBank/DDBJ databases">
        <title>Genomic Encyclopedia of Type Strains, Phase IV (KMG-IV): sequencing the most valuable type-strain genomes for metagenomic binning, comparative biology and taxonomic classification.</title>
        <authorList>
            <person name="Goeker M."/>
        </authorList>
    </citation>
    <scope>NUCLEOTIDE SEQUENCE [LARGE SCALE GENOMIC DNA]</scope>
    <source>
        <strain evidence="2 3">DSM 25287</strain>
    </source>
</reference>
<dbReference type="AlphaFoldDB" id="A0A4R2LE17"/>
<evidence type="ECO:0000313" key="3">
    <source>
        <dbReference type="Proteomes" id="UP000295765"/>
    </source>
</evidence>
<gene>
    <name evidence="2" type="ORF">EV699_110134</name>
</gene>
<organism evidence="2 3">
    <name type="scientific">Plasticicumulans lactativorans</name>
    <dbReference type="NCBI Taxonomy" id="1133106"/>
    <lineage>
        <taxon>Bacteria</taxon>
        <taxon>Pseudomonadati</taxon>
        <taxon>Pseudomonadota</taxon>
        <taxon>Gammaproteobacteria</taxon>
        <taxon>Candidatus Competibacteraceae</taxon>
        <taxon>Plasticicumulans</taxon>
    </lineage>
</organism>
<dbReference type="OrthoDB" id="6168375at2"/>
<accession>A0A4R2LE17</accession>